<evidence type="ECO:0000259" key="1">
    <source>
        <dbReference type="Pfam" id="PF14279"/>
    </source>
</evidence>
<reference evidence="2 3" key="1">
    <citation type="journal article" date="2014" name="Environ. Microbiol.">
        <title>Insights into organohalide respiration and the versatile catabolism of Sulfurospirillum multivorans gained from comparative genomics and physiological studies.</title>
        <authorList>
            <person name="Goris T."/>
            <person name="Schubert T."/>
            <person name="Gadkari J."/>
            <person name="Wubet T."/>
            <person name="Tarkka M."/>
            <person name="Buscot F."/>
            <person name="Adrian L."/>
            <person name="Diekert G."/>
        </authorList>
    </citation>
    <scope>NUCLEOTIDE SEQUENCE [LARGE SCALE GENOMIC DNA]</scope>
    <source>
        <strain evidence="3">DM 12446 / JCM 15788 / NBRC 109480</strain>
    </source>
</reference>
<keyword evidence="2" id="KW-0378">Hydrolase</keyword>
<name>A0AA86AIV6_SULMK</name>
<dbReference type="InterPro" id="IPR029471">
    <property type="entry name" value="HNH_5"/>
</dbReference>
<dbReference type="RefSeq" id="WP_025343274.1">
    <property type="nucleotide sequence ID" value="NZ_CP007201.1"/>
</dbReference>
<dbReference type="KEGG" id="smul:SMUL_0062"/>
<dbReference type="Proteomes" id="UP000019322">
    <property type="component" value="Chromosome"/>
</dbReference>
<evidence type="ECO:0000313" key="3">
    <source>
        <dbReference type="Proteomes" id="UP000019322"/>
    </source>
</evidence>
<proteinExistence type="predicted"/>
<feature type="domain" description="HNH endonuclease 5" evidence="1">
    <location>
        <begin position="12"/>
        <end position="69"/>
    </location>
</feature>
<dbReference type="AlphaFoldDB" id="A0AA86AIV6"/>
<dbReference type="Pfam" id="PF14279">
    <property type="entry name" value="HNH_5"/>
    <property type="match status" value="1"/>
</dbReference>
<organism evidence="2 3">
    <name type="scientific">Sulfurospirillum multivorans (strain DM 12446 / JCM 15788 / NBRC 109480)</name>
    <dbReference type="NCBI Taxonomy" id="1150621"/>
    <lineage>
        <taxon>Bacteria</taxon>
        <taxon>Pseudomonadati</taxon>
        <taxon>Campylobacterota</taxon>
        <taxon>Epsilonproteobacteria</taxon>
        <taxon>Campylobacterales</taxon>
        <taxon>Sulfurospirillaceae</taxon>
        <taxon>Sulfurospirillum</taxon>
    </lineage>
</organism>
<protein>
    <submittedName>
        <fullName evidence="2">HNH endonuclease domain-containing protein</fullName>
    </submittedName>
</protein>
<evidence type="ECO:0000313" key="2">
    <source>
        <dbReference type="EMBL" id="AHJ11349.1"/>
    </source>
</evidence>
<keyword evidence="2" id="KW-0540">Nuclease</keyword>
<dbReference type="GO" id="GO:0004519">
    <property type="term" value="F:endonuclease activity"/>
    <property type="evidence" value="ECO:0007669"/>
    <property type="project" value="UniProtKB-KW"/>
</dbReference>
<gene>
    <name evidence="2" type="ORF">SMUL_0062</name>
</gene>
<sequence length="405" mass="47017">MQKDLEIKKIKCLYCNIAKDEDSFSLEHIFPVALGGKVITDSLFKTRQVCKDCNSKLGLDVDGIFLKNFFIKKNASMDFLNYINFEDDKYVIPFMYMGKNEQVNHPIYKDCDSWLWQGGSRVYHFHNNYSDRFNAYAGGNPIGHNDKKRAGEAYLVSSTDNSQWIKKLLVSYREYFKNAKRYSTNINIQNENNFLNSPSSNEQNIINEITKISEENRLQINQLVFQIGFEIRFLSKIALAIGHNLFGEEYSNSNYAQILREVIWESDYQKLQNYEHKISNFFSESNTLLKDVSQIIAWKGGTTIILLPINNSLVLLLYLVGNKQPIVITITDELDCFAVETLNKFPNGCVWILIPQRQVFKGAYGLPEYLAYKTEDKSFINDLNEIEKLYVEFEKLPPFVIENKL</sequence>
<keyword evidence="2" id="KW-0255">Endonuclease</keyword>
<dbReference type="EMBL" id="CP007201">
    <property type="protein sequence ID" value="AHJ11349.1"/>
    <property type="molecule type" value="Genomic_DNA"/>
</dbReference>
<accession>A0AA86AIV6</accession>
<dbReference type="Gene3D" id="1.10.30.50">
    <property type="match status" value="1"/>
</dbReference>